<dbReference type="PANTHER" id="PTHR31719:SF164">
    <property type="entry name" value="NAC DOMAIN-CONTAINING PROTEIN"/>
    <property type="match status" value="1"/>
</dbReference>
<dbReference type="PROSITE" id="PS51005">
    <property type="entry name" value="NAC"/>
    <property type="match status" value="1"/>
</dbReference>
<dbReference type="AlphaFoldDB" id="A0A6P5ZMT6"/>
<dbReference type="GeneID" id="111302693"/>
<keyword evidence="6" id="KW-1185">Reference proteome</keyword>
<dbReference type="PANTHER" id="PTHR31719">
    <property type="entry name" value="NAC TRANSCRIPTION FACTOR 56"/>
    <property type="match status" value="1"/>
</dbReference>
<dbReference type="KEGG" id="dzi:111302693"/>
<organism evidence="6 7">
    <name type="scientific">Durio zibethinus</name>
    <name type="common">Durian</name>
    <dbReference type="NCBI Taxonomy" id="66656"/>
    <lineage>
        <taxon>Eukaryota</taxon>
        <taxon>Viridiplantae</taxon>
        <taxon>Streptophyta</taxon>
        <taxon>Embryophyta</taxon>
        <taxon>Tracheophyta</taxon>
        <taxon>Spermatophyta</taxon>
        <taxon>Magnoliopsida</taxon>
        <taxon>eudicotyledons</taxon>
        <taxon>Gunneridae</taxon>
        <taxon>Pentapetalae</taxon>
        <taxon>rosids</taxon>
        <taxon>malvids</taxon>
        <taxon>Malvales</taxon>
        <taxon>Malvaceae</taxon>
        <taxon>Helicteroideae</taxon>
        <taxon>Durio</taxon>
    </lineage>
</organism>
<dbReference type="RefSeq" id="XP_022754218.1">
    <property type="nucleotide sequence ID" value="XM_022898483.1"/>
</dbReference>
<dbReference type="GO" id="GO:0003677">
    <property type="term" value="F:DNA binding"/>
    <property type="evidence" value="ECO:0007669"/>
    <property type="project" value="UniProtKB-KW"/>
</dbReference>
<gene>
    <name evidence="7" type="primary">LOC111302693</name>
</gene>
<protein>
    <submittedName>
        <fullName evidence="7">NAC domain-containing protein 68-like</fullName>
    </submittedName>
</protein>
<proteinExistence type="predicted"/>
<keyword evidence="4" id="KW-0539">Nucleus</keyword>
<sequence>MLIISPLLFPLAHGFRFRPTKKEILCFYLPQAISGEPLILPSSTLIEREIYGDNREPWNIFDKDENASFWVFTKLKKKSKSRIDRTAGSGTWLARSTKEVKDERGQLLGFEKYFTFICKKDQSSRGINGNWIMHEFSLSDQGLSDYVICEIKNKDAVAVAVAVGSDHGQDNSTAEAEAVNQKRKALKLVNDEEMSAPTLKKICVDDQSNLNQGNTEWIGSTLTYNQLIFGEVNDQENQDPNELPMISSKSPKACEWNDMDLALLMNQFN</sequence>
<dbReference type="InterPro" id="IPR003441">
    <property type="entry name" value="NAC-dom"/>
</dbReference>
<dbReference type="Pfam" id="PF02365">
    <property type="entry name" value="NAM"/>
    <property type="match status" value="1"/>
</dbReference>
<dbReference type="Proteomes" id="UP000515121">
    <property type="component" value="Unplaced"/>
</dbReference>
<name>A0A6P5ZMT6_DURZI</name>
<evidence type="ECO:0000256" key="2">
    <source>
        <dbReference type="ARBA" id="ARBA00023125"/>
    </source>
</evidence>
<dbReference type="GO" id="GO:0006355">
    <property type="term" value="P:regulation of DNA-templated transcription"/>
    <property type="evidence" value="ECO:0007669"/>
    <property type="project" value="InterPro"/>
</dbReference>
<reference evidence="7" key="1">
    <citation type="submission" date="2025-08" db="UniProtKB">
        <authorList>
            <consortium name="RefSeq"/>
        </authorList>
    </citation>
    <scope>IDENTIFICATION</scope>
    <source>
        <tissue evidence="7">Fruit stalk</tissue>
    </source>
</reference>
<keyword evidence="1" id="KW-0805">Transcription regulation</keyword>
<evidence type="ECO:0000313" key="6">
    <source>
        <dbReference type="Proteomes" id="UP000515121"/>
    </source>
</evidence>
<evidence type="ECO:0000256" key="3">
    <source>
        <dbReference type="ARBA" id="ARBA00023163"/>
    </source>
</evidence>
<evidence type="ECO:0000256" key="4">
    <source>
        <dbReference type="ARBA" id="ARBA00023242"/>
    </source>
</evidence>
<evidence type="ECO:0000259" key="5">
    <source>
        <dbReference type="PROSITE" id="PS51005"/>
    </source>
</evidence>
<feature type="domain" description="NAC" evidence="5">
    <location>
        <begin position="11"/>
        <end position="154"/>
    </location>
</feature>
<dbReference type="SUPFAM" id="SSF101941">
    <property type="entry name" value="NAC domain"/>
    <property type="match status" value="1"/>
</dbReference>
<dbReference type="OrthoDB" id="932225at2759"/>
<dbReference type="InterPro" id="IPR036093">
    <property type="entry name" value="NAC_dom_sf"/>
</dbReference>
<keyword evidence="2" id="KW-0238">DNA-binding</keyword>
<keyword evidence="3" id="KW-0804">Transcription</keyword>
<accession>A0A6P5ZMT6</accession>
<dbReference type="Gene3D" id="2.170.150.80">
    <property type="entry name" value="NAC domain"/>
    <property type="match status" value="1"/>
</dbReference>
<evidence type="ECO:0000313" key="7">
    <source>
        <dbReference type="RefSeq" id="XP_022754218.1"/>
    </source>
</evidence>
<dbReference type="GO" id="GO:0048731">
    <property type="term" value="P:system development"/>
    <property type="evidence" value="ECO:0007669"/>
    <property type="project" value="TreeGrafter"/>
</dbReference>
<evidence type="ECO:0000256" key="1">
    <source>
        <dbReference type="ARBA" id="ARBA00023015"/>
    </source>
</evidence>